<keyword evidence="5 9" id="KW-0460">Magnesium</keyword>
<accession>W0DTQ3</accession>
<evidence type="ECO:0000256" key="9">
    <source>
        <dbReference type="RuleBase" id="RU362011"/>
    </source>
</evidence>
<evidence type="ECO:0000256" key="1">
    <source>
        <dbReference type="ARBA" id="ARBA00004141"/>
    </source>
</evidence>
<feature type="domain" description="CBS" evidence="10">
    <location>
        <begin position="200"/>
        <end position="256"/>
    </location>
</feature>
<feature type="transmembrane region" description="Helical" evidence="9">
    <location>
        <begin position="385"/>
        <end position="411"/>
    </location>
</feature>
<feature type="transmembrane region" description="Helical" evidence="9">
    <location>
        <begin position="423"/>
        <end position="446"/>
    </location>
</feature>
<sequence length="452" mass="49304">MIREELFYKVNDLLKANDDKGFARLVRNTPSADLAEMMDNAKAEFNLGLLRKLPSAPRAGLFSHFSASLQDLLLHYMELEEIAELFTHMPSDDRVDIYNRMPDGRRVQVMQGMAKKEREDILKMASYAEGTTGSITTSDYVSVPAGISVRDALQRVRAQAPNKETIYTIYVVNPNRQLEGALSLRDLIMADESAAIENIMKTEVVYAKAEWPCEQTANLISRYDLLAIPVTNGGNKLIGIVTVDDAMDVSEEEATEDFHKGGGTMALKNISMKDATVGLLYKKRVFWLVLLVFGNIFSGAGIAHFEETILAYVALVFFLPLLIDSGGNAGAQSSTLMVRALATGDVILKDWFSMLGREFSVALLLGLSMGLAVATLGIFRGGYEIALVVSMSMVAIVIVGSVIGMSLPFILSRFKLDPAAASAPLITTIADGVGVIIFFSIAVMMLDMPTDV</sequence>
<dbReference type="SUPFAM" id="SSF161093">
    <property type="entry name" value="MgtE membrane domain-like"/>
    <property type="match status" value="1"/>
</dbReference>
<reference evidence="11 12" key="1">
    <citation type="submission" date="2013-12" db="EMBL/GenBank/DDBJ databases">
        <authorList>
            <consortium name="DOE Joint Genome Institute"/>
            <person name="Kappler U."/>
            <person name="Huntemann M."/>
            <person name="Han J."/>
            <person name="Chen A."/>
            <person name="Kyrpides N."/>
            <person name="Mavromatis K."/>
            <person name="Markowitz V."/>
            <person name="Palaniappan K."/>
            <person name="Ivanova N."/>
            <person name="Schaumberg A."/>
            <person name="Pati A."/>
            <person name="Liolios K."/>
            <person name="Nordberg H.P."/>
            <person name="Cantor M.N."/>
            <person name="Hua S.X."/>
            <person name="Woyke T."/>
        </authorList>
    </citation>
    <scope>NUCLEOTIDE SEQUENCE [LARGE SCALE GENOMIC DNA]</scope>
    <source>
        <strain evidence="12">AL2</strain>
    </source>
</reference>
<dbReference type="STRING" id="717772.THIAE_08660"/>
<comment type="similarity">
    <text evidence="2 9">Belongs to the SLC41A transporter family.</text>
</comment>
<name>W0DTQ3_9GAMM</name>
<comment type="subunit">
    <text evidence="9">Homodimer.</text>
</comment>
<dbReference type="InterPro" id="IPR046342">
    <property type="entry name" value="CBS_dom_sf"/>
</dbReference>
<comment type="subcellular location">
    <subcellularLocation>
        <location evidence="9">Cell membrane</location>
        <topology evidence="9">Multi-pass membrane protein</topology>
    </subcellularLocation>
    <subcellularLocation>
        <location evidence="1">Membrane</location>
        <topology evidence="1">Multi-pass membrane protein</topology>
    </subcellularLocation>
</comment>
<dbReference type="SUPFAM" id="SSF158791">
    <property type="entry name" value="MgtE N-terminal domain-like"/>
    <property type="match status" value="1"/>
</dbReference>
<keyword evidence="4 9" id="KW-0812">Transmembrane</keyword>
<feature type="transmembrane region" description="Helical" evidence="9">
    <location>
        <begin position="285"/>
        <end position="303"/>
    </location>
</feature>
<dbReference type="PANTHER" id="PTHR43773:SF1">
    <property type="entry name" value="MAGNESIUM TRANSPORTER MGTE"/>
    <property type="match status" value="1"/>
</dbReference>
<dbReference type="InterPro" id="IPR036739">
    <property type="entry name" value="SLC41_membr_dom_sf"/>
</dbReference>
<dbReference type="OrthoDB" id="9790355at2"/>
<dbReference type="InterPro" id="IPR006667">
    <property type="entry name" value="SLC41_membr_dom"/>
</dbReference>
<dbReference type="Pfam" id="PF03448">
    <property type="entry name" value="MgtE_N"/>
    <property type="match status" value="1"/>
</dbReference>
<dbReference type="GO" id="GO:0015095">
    <property type="term" value="F:magnesium ion transmembrane transporter activity"/>
    <property type="evidence" value="ECO:0007669"/>
    <property type="project" value="UniProtKB-UniRule"/>
</dbReference>
<proteinExistence type="inferred from homology"/>
<keyword evidence="6 9" id="KW-1133">Transmembrane helix</keyword>
<evidence type="ECO:0000313" key="11">
    <source>
        <dbReference type="EMBL" id="AHF01817.1"/>
    </source>
</evidence>
<dbReference type="InterPro" id="IPR000644">
    <property type="entry name" value="CBS_dom"/>
</dbReference>
<protein>
    <recommendedName>
        <fullName evidence="9">Magnesium transporter MgtE</fullName>
    </recommendedName>
</protein>
<evidence type="ECO:0000256" key="4">
    <source>
        <dbReference type="ARBA" id="ARBA00022692"/>
    </source>
</evidence>
<evidence type="ECO:0000256" key="2">
    <source>
        <dbReference type="ARBA" id="ARBA00009749"/>
    </source>
</evidence>
<dbReference type="Pfam" id="PF00571">
    <property type="entry name" value="CBS"/>
    <property type="match status" value="2"/>
</dbReference>
<dbReference type="Pfam" id="PF01769">
    <property type="entry name" value="MgtE"/>
    <property type="match status" value="1"/>
</dbReference>
<dbReference type="SUPFAM" id="SSF54631">
    <property type="entry name" value="CBS-domain pair"/>
    <property type="match status" value="1"/>
</dbReference>
<dbReference type="Gene3D" id="1.10.357.20">
    <property type="entry name" value="SLC41 divalent cation transporters, integral membrane domain"/>
    <property type="match status" value="1"/>
</dbReference>
<dbReference type="Gene3D" id="3.10.580.10">
    <property type="entry name" value="CBS-domain"/>
    <property type="match status" value="1"/>
</dbReference>
<dbReference type="InterPro" id="IPR006668">
    <property type="entry name" value="Mg_transptr_MgtE_intracell_dom"/>
</dbReference>
<dbReference type="InterPro" id="IPR006669">
    <property type="entry name" value="MgtE_transporter"/>
</dbReference>
<evidence type="ECO:0000256" key="6">
    <source>
        <dbReference type="ARBA" id="ARBA00022989"/>
    </source>
</evidence>
<dbReference type="PANTHER" id="PTHR43773">
    <property type="entry name" value="MAGNESIUM TRANSPORTER MGTE"/>
    <property type="match status" value="1"/>
</dbReference>
<dbReference type="Gene3D" id="1.25.60.10">
    <property type="entry name" value="MgtE N-terminal domain-like"/>
    <property type="match status" value="1"/>
</dbReference>
<keyword evidence="8" id="KW-0129">CBS domain</keyword>
<dbReference type="KEGG" id="tao:THIAE_08660"/>
<keyword evidence="7 9" id="KW-0472">Membrane</keyword>
<dbReference type="CDD" id="cd04606">
    <property type="entry name" value="CBS_pair_Mg_transporter"/>
    <property type="match status" value="1"/>
</dbReference>
<organism evidence="11 12">
    <name type="scientific">Thiomicrospira aerophila AL3</name>
    <dbReference type="NCBI Taxonomy" id="717772"/>
    <lineage>
        <taxon>Bacteria</taxon>
        <taxon>Pseudomonadati</taxon>
        <taxon>Pseudomonadota</taxon>
        <taxon>Gammaproteobacteria</taxon>
        <taxon>Thiotrichales</taxon>
        <taxon>Piscirickettsiaceae</taxon>
        <taxon>Thiomicrospira</taxon>
    </lineage>
</organism>
<keyword evidence="12" id="KW-1185">Reference proteome</keyword>
<dbReference type="EMBL" id="CP007030">
    <property type="protein sequence ID" value="AHF01817.1"/>
    <property type="molecule type" value="Genomic_DNA"/>
</dbReference>
<keyword evidence="9" id="KW-1003">Cell membrane</keyword>
<evidence type="ECO:0000259" key="10">
    <source>
        <dbReference type="PROSITE" id="PS51371"/>
    </source>
</evidence>
<gene>
    <name evidence="11" type="ORF">THIAE_08660</name>
</gene>
<dbReference type="Proteomes" id="UP000005380">
    <property type="component" value="Chromosome"/>
</dbReference>
<dbReference type="eggNOG" id="COG2239">
    <property type="taxonomic scope" value="Bacteria"/>
</dbReference>
<dbReference type="NCBIfam" id="TIGR00400">
    <property type="entry name" value="mgtE"/>
    <property type="match status" value="1"/>
</dbReference>
<feature type="transmembrane region" description="Helical" evidence="9">
    <location>
        <begin position="359"/>
        <end position="379"/>
    </location>
</feature>
<dbReference type="RefSeq" id="WP_006460953.1">
    <property type="nucleotide sequence ID" value="NZ_CP007030.1"/>
</dbReference>
<feature type="domain" description="CBS" evidence="10">
    <location>
        <begin position="135"/>
        <end position="198"/>
    </location>
</feature>
<evidence type="ECO:0000256" key="7">
    <source>
        <dbReference type="ARBA" id="ARBA00023136"/>
    </source>
</evidence>
<feature type="transmembrane region" description="Helical" evidence="9">
    <location>
        <begin position="309"/>
        <end position="331"/>
    </location>
</feature>
<evidence type="ECO:0000256" key="3">
    <source>
        <dbReference type="ARBA" id="ARBA00022448"/>
    </source>
</evidence>
<evidence type="ECO:0000256" key="8">
    <source>
        <dbReference type="PROSITE-ProRule" id="PRU00703"/>
    </source>
</evidence>
<comment type="function">
    <text evidence="9">Acts as a magnesium transporter.</text>
</comment>
<dbReference type="GO" id="GO:0046872">
    <property type="term" value="F:metal ion binding"/>
    <property type="evidence" value="ECO:0007669"/>
    <property type="project" value="UniProtKB-KW"/>
</dbReference>
<dbReference type="GO" id="GO:0005886">
    <property type="term" value="C:plasma membrane"/>
    <property type="evidence" value="ECO:0007669"/>
    <property type="project" value="UniProtKB-SubCell"/>
</dbReference>
<evidence type="ECO:0000256" key="5">
    <source>
        <dbReference type="ARBA" id="ARBA00022842"/>
    </source>
</evidence>
<dbReference type="HOGENOM" id="CLU_037408_2_2_6"/>
<keyword evidence="3 9" id="KW-0813">Transport</keyword>
<dbReference type="SMART" id="SM00116">
    <property type="entry name" value="CBS"/>
    <property type="match status" value="2"/>
</dbReference>
<dbReference type="InParanoid" id="W0DTQ3"/>
<dbReference type="PROSITE" id="PS51371">
    <property type="entry name" value="CBS"/>
    <property type="match status" value="2"/>
</dbReference>
<keyword evidence="9" id="KW-0479">Metal-binding</keyword>
<dbReference type="AlphaFoldDB" id="W0DTQ3"/>
<dbReference type="SMART" id="SM00924">
    <property type="entry name" value="MgtE_N"/>
    <property type="match status" value="1"/>
</dbReference>
<evidence type="ECO:0000313" key="12">
    <source>
        <dbReference type="Proteomes" id="UP000005380"/>
    </source>
</evidence>
<dbReference type="InterPro" id="IPR038076">
    <property type="entry name" value="MgtE_N_sf"/>
</dbReference>